<feature type="domain" description="NadR/Ttd14 AAA" evidence="1">
    <location>
        <begin position="178"/>
        <end position="331"/>
    </location>
</feature>
<dbReference type="PANTHER" id="PTHR37512">
    <property type="entry name" value="TRIFUNCTIONAL NAD BIOSYNTHESIS/REGULATOR PROTEIN NADR"/>
    <property type="match status" value="1"/>
</dbReference>
<dbReference type="InterPro" id="IPR014729">
    <property type="entry name" value="Rossmann-like_a/b/a_fold"/>
</dbReference>
<dbReference type="Proteomes" id="UP000317550">
    <property type="component" value="Chromosome"/>
</dbReference>
<accession>A0A516SFI0</accession>
<dbReference type="AlphaFoldDB" id="A0A516SFI0"/>
<protein>
    <submittedName>
        <fullName evidence="2">AAA family ATPase</fullName>
    </submittedName>
</protein>
<dbReference type="KEGG" id="cari:FNU76_11060"/>
<dbReference type="SUPFAM" id="SSF52374">
    <property type="entry name" value="Nucleotidylyl transferase"/>
    <property type="match status" value="1"/>
</dbReference>
<keyword evidence="3" id="KW-1185">Reference proteome</keyword>
<sequence>MKRFRAGLVVGKFAPLHRGHEWLIDRAQAQCDQLYLLSYSKPELPGCEPARRQRWLVERFPAAISLVVTEALVEQWRVEGRAIGSLPSNTAPAEEHRQFVARLCLSIWAVSVEAVFTSEDYGDGFAAHLSREFGSLVTHVELDRARANIPISATRIRGDVHGHRDYLAASVYADFVSRICLLGGESSGKSTLAIALAKALHCRYVPEYGRERWEAQGGELGYGDLLAIACEQVRREDALAGQTNTYLVCDTSPLTTLFYCQHLFGRAEPALREMADRTYQQVLLCAPDFPFVQDGTRQGADFRDLQHSWYGRALEQRAQPYHLLTGSVASRVEQVLELLGIR</sequence>
<dbReference type="SUPFAM" id="SSF52540">
    <property type="entry name" value="P-loop containing nucleoside triphosphate hydrolases"/>
    <property type="match status" value="1"/>
</dbReference>
<gene>
    <name evidence="2" type="ORF">FNU76_11060</name>
</gene>
<evidence type="ECO:0000313" key="2">
    <source>
        <dbReference type="EMBL" id="QDQ26860.1"/>
    </source>
</evidence>
<dbReference type="InterPro" id="IPR038727">
    <property type="entry name" value="NadR/Ttd14_AAA_dom"/>
</dbReference>
<organism evidence="2 3">
    <name type="scientific">Chitinimonas arctica</name>
    <dbReference type="NCBI Taxonomy" id="2594795"/>
    <lineage>
        <taxon>Bacteria</taxon>
        <taxon>Pseudomonadati</taxon>
        <taxon>Pseudomonadota</taxon>
        <taxon>Betaproteobacteria</taxon>
        <taxon>Neisseriales</taxon>
        <taxon>Chitinibacteraceae</taxon>
        <taxon>Chitinimonas</taxon>
    </lineage>
</organism>
<name>A0A516SFI0_9NEIS</name>
<dbReference type="Pfam" id="PF13521">
    <property type="entry name" value="AAA_28"/>
    <property type="match status" value="1"/>
</dbReference>
<dbReference type="Gene3D" id="3.40.50.620">
    <property type="entry name" value="HUPs"/>
    <property type="match status" value="1"/>
</dbReference>
<evidence type="ECO:0000259" key="1">
    <source>
        <dbReference type="Pfam" id="PF13521"/>
    </source>
</evidence>
<dbReference type="EMBL" id="CP041730">
    <property type="protein sequence ID" value="QDQ26860.1"/>
    <property type="molecule type" value="Genomic_DNA"/>
</dbReference>
<proteinExistence type="predicted"/>
<dbReference type="InterPro" id="IPR052735">
    <property type="entry name" value="NAD_biosynth-regulator"/>
</dbReference>
<dbReference type="Gene3D" id="3.40.50.300">
    <property type="entry name" value="P-loop containing nucleotide triphosphate hydrolases"/>
    <property type="match status" value="1"/>
</dbReference>
<dbReference type="PANTHER" id="PTHR37512:SF1">
    <property type="entry name" value="NADR_TTD14 AAA DOMAIN-CONTAINING PROTEIN"/>
    <property type="match status" value="1"/>
</dbReference>
<evidence type="ECO:0000313" key="3">
    <source>
        <dbReference type="Proteomes" id="UP000317550"/>
    </source>
</evidence>
<dbReference type="GO" id="GO:0003824">
    <property type="term" value="F:catalytic activity"/>
    <property type="evidence" value="ECO:0007669"/>
    <property type="project" value="InterPro"/>
</dbReference>
<dbReference type="InterPro" id="IPR004821">
    <property type="entry name" value="Cyt_trans-like"/>
</dbReference>
<dbReference type="InterPro" id="IPR027417">
    <property type="entry name" value="P-loop_NTPase"/>
</dbReference>
<reference evidence="3" key="1">
    <citation type="submission" date="2019-07" db="EMBL/GenBank/DDBJ databases">
        <title>Chitinimonas sp. nov., isolated from Ny-Alesund, arctica soil.</title>
        <authorList>
            <person name="Xu Q."/>
            <person name="Peng F."/>
        </authorList>
    </citation>
    <scope>NUCLEOTIDE SEQUENCE [LARGE SCALE GENOMIC DNA]</scope>
    <source>
        <strain evidence="3">R3-44</strain>
    </source>
</reference>
<dbReference type="OrthoDB" id="3249147at2"/>
<dbReference type="NCBIfam" id="TIGR00125">
    <property type="entry name" value="cyt_tran_rel"/>
    <property type="match status" value="1"/>
</dbReference>
<dbReference type="RefSeq" id="WP_144278254.1">
    <property type="nucleotide sequence ID" value="NZ_CP041730.1"/>
</dbReference>